<dbReference type="Proteomes" id="UP000250235">
    <property type="component" value="Unassembled WGS sequence"/>
</dbReference>
<keyword evidence="2 5" id="KW-0812">Transmembrane</keyword>
<feature type="domain" description="Late embryogenesis abundant protein LEA-2 subgroup" evidence="6">
    <location>
        <begin position="63"/>
        <end position="139"/>
    </location>
</feature>
<gene>
    <name evidence="7" type="ORF">F511_12772</name>
</gene>
<keyword evidence="3 5" id="KW-1133">Transmembrane helix</keyword>
<comment type="subcellular location">
    <subcellularLocation>
        <location evidence="1">Membrane</location>
        <topology evidence="1">Single-pass membrane protein</topology>
    </subcellularLocation>
</comment>
<evidence type="ECO:0000256" key="4">
    <source>
        <dbReference type="ARBA" id="ARBA00023136"/>
    </source>
</evidence>
<keyword evidence="4 5" id="KW-0472">Membrane</keyword>
<sequence length="185" mass="21168">MVFRILDNDRFRLYCWLHCVVTVLCVACLLSWLSLTPRNPRFQISFESSSMNQSTDKHLLFNLRISNPNKRMGIFYSGITLNLYEGCCRVIGTNSTPPFYQGYKNTTSLDILIHATTQQGSSDGNIDHIVGVHTDVRFRIMRWKTKLRQIEYKSVFRMAPEYEAGEAQAPTPAGFGIKASENLTF</sequence>
<dbReference type="GO" id="GO:0005886">
    <property type="term" value="C:plasma membrane"/>
    <property type="evidence" value="ECO:0007669"/>
    <property type="project" value="TreeGrafter"/>
</dbReference>
<dbReference type="Pfam" id="PF03168">
    <property type="entry name" value="LEA_2"/>
    <property type="match status" value="1"/>
</dbReference>
<keyword evidence="8" id="KW-1185">Reference proteome</keyword>
<reference evidence="7 8" key="1">
    <citation type="journal article" date="2015" name="Proc. Natl. Acad. Sci. U.S.A.">
        <title>The resurrection genome of Boea hygrometrica: A blueprint for survival of dehydration.</title>
        <authorList>
            <person name="Xiao L."/>
            <person name="Yang G."/>
            <person name="Zhang L."/>
            <person name="Yang X."/>
            <person name="Zhao S."/>
            <person name="Ji Z."/>
            <person name="Zhou Q."/>
            <person name="Hu M."/>
            <person name="Wang Y."/>
            <person name="Chen M."/>
            <person name="Xu Y."/>
            <person name="Jin H."/>
            <person name="Xiao X."/>
            <person name="Hu G."/>
            <person name="Bao F."/>
            <person name="Hu Y."/>
            <person name="Wan P."/>
            <person name="Li L."/>
            <person name="Deng X."/>
            <person name="Kuang T."/>
            <person name="Xiang C."/>
            <person name="Zhu J.K."/>
            <person name="Oliver M.J."/>
            <person name="He Y."/>
        </authorList>
    </citation>
    <scope>NUCLEOTIDE SEQUENCE [LARGE SCALE GENOMIC DNA]</scope>
    <source>
        <strain evidence="8">cv. XS01</strain>
    </source>
</reference>
<evidence type="ECO:0000256" key="2">
    <source>
        <dbReference type="ARBA" id="ARBA00022692"/>
    </source>
</evidence>
<dbReference type="InterPro" id="IPR044839">
    <property type="entry name" value="NDR1-like"/>
</dbReference>
<dbReference type="OrthoDB" id="1934762at2759"/>
<evidence type="ECO:0000256" key="3">
    <source>
        <dbReference type="ARBA" id="ARBA00022989"/>
    </source>
</evidence>
<protein>
    <recommendedName>
        <fullName evidence="6">Late embryogenesis abundant protein LEA-2 subgroup domain-containing protein</fullName>
    </recommendedName>
</protein>
<dbReference type="InterPro" id="IPR004864">
    <property type="entry name" value="LEA_2"/>
</dbReference>
<dbReference type="GO" id="GO:0098542">
    <property type="term" value="P:defense response to other organism"/>
    <property type="evidence" value="ECO:0007669"/>
    <property type="project" value="InterPro"/>
</dbReference>
<dbReference type="PANTHER" id="PTHR31415:SF125">
    <property type="entry name" value="HARPIN INDUCING PROTEIN 1-LIKE 9"/>
    <property type="match status" value="1"/>
</dbReference>
<evidence type="ECO:0000256" key="1">
    <source>
        <dbReference type="ARBA" id="ARBA00004167"/>
    </source>
</evidence>
<evidence type="ECO:0000259" key="6">
    <source>
        <dbReference type="Pfam" id="PF03168"/>
    </source>
</evidence>
<feature type="transmembrane region" description="Helical" evidence="5">
    <location>
        <begin position="12"/>
        <end position="35"/>
    </location>
</feature>
<evidence type="ECO:0000313" key="8">
    <source>
        <dbReference type="Proteomes" id="UP000250235"/>
    </source>
</evidence>
<accession>A0A2Z7D6Y1</accession>
<evidence type="ECO:0000313" key="7">
    <source>
        <dbReference type="EMBL" id="KZV55185.1"/>
    </source>
</evidence>
<evidence type="ECO:0000256" key="5">
    <source>
        <dbReference type="SAM" id="Phobius"/>
    </source>
</evidence>
<dbReference type="GO" id="GO:0009506">
    <property type="term" value="C:plasmodesma"/>
    <property type="evidence" value="ECO:0007669"/>
    <property type="project" value="TreeGrafter"/>
</dbReference>
<organism evidence="7 8">
    <name type="scientific">Dorcoceras hygrometricum</name>
    <dbReference type="NCBI Taxonomy" id="472368"/>
    <lineage>
        <taxon>Eukaryota</taxon>
        <taxon>Viridiplantae</taxon>
        <taxon>Streptophyta</taxon>
        <taxon>Embryophyta</taxon>
        <taxon>Tracheophyta</taxon>
        <taxon>Spermatophyta</taxon>
        <taxon>Magnoliopsida</taxon>
        <taxon>eudicotyledons</taxon>
        <taxon>Gunneridae</taxon>
        <taxon>Pentapetalae</taxon>
        <taxon>asterids</taxon>
        <taxon>lamiids</taxon>
        <taxon>Lamiales</taxon>
        <taxon>Gesneriaceae</taxon>
        <taxon>Didymocarpoideae</taxon>
        <taxon>Trichosporeae</taxon>
        <taxon>Loxocarpinae</taxon>
        <taxon>Dorcoceras</taxon>
    </lineage>
</organism>
<name>A0A2Z7D6Y1_9LAMI</name>
<dbReference type="PANTHER" id="PTHR31415">
    <property type="entry name" value="OS05G0367900 PROTEIN"/>
    <property type="match status" value="1"/>
</dbReference>
<proteinExistence type="predicted"/>
<dbReference type="EMBL" id="KQ988996">
    <property type="protein sequence ID" value="KZV55185.1"/>
    <property type="molecule type" value="Genomic_DNA"/>
</dbReference>
<dbReference type="AlphaFoldDB" id="A0A2Z7D6Y1"/>